<dbReference type="PROSITE" id="PS50866">
    <property type="entry name" value="GOLD"/>
    <property type="match status" value="1"/>
</dbReference>
<dbReference type="Proteomes" id="UP001177023">
    <property type="component" value="Unassembled WGS sequence"/>
</dbReference>
<protein>
    <submittedName>
        <fullName evidence="3">Uncharacterized protein</fullName>
    </submittedName>
</protein>
<dbReference type="InterPro" id="IPR036598">
    <property type="entry name" value="GOLD_dom_sf"/>
</dbReference>
<sequence length="407" mass="46227">MANAGMKLEEIPDSDRKLIEELRKRIAPELELMPAYNDDFSLLRWIVGWDRKLDAVVPKIRFSLKAIHALGLDKVDFSDLDRVNEYCDSLSKPLQYLPGSVVGWDRHDNVLVIQMIGRCDAGGLMPCVRNADLYRMRIAESEGVMDVIRRKEKELGKQIGTCVIFDLDGINMGQFDTSALKVITTMLSQLQEMFPDVIRHIFIVNAPAFVQVLWNLVSPCLAAQTKQKIEFLGKDDWKEKLREAIGPENLFKHWGGEKEHESEYGSVRTGGPVPEELKYNPANDLPADQLTKLTVSARSSSFVPVTVYGDNPKRKIRWWWRVESNDVIFSINLSTSKDGDVVAEHDSDTMIWPKFKLQTEYVPESGEVSAPAAGVYKLIFDNTYGWLRGKTIRYNIQVIEGDEEASK</sequence>
<dbReference type="SUPFAM" id="SSF52087">
    <property type="entry name" value="CRAL/TRIO domain"/>
    <property type="match status" value="1"/>
</dbReference>
<dbReference type="Gene3D" id="2.60.120.680">
    <property type="entry name" value="GOLD domain"/>
    <property type="match status" value="1"/>
</dbReference>
<dbReference type="AlphaFoldDB" id="A0AA36DD88"/>
<dbReference type="InterPro" id="IPR009038">
    <property type="entry name" value="GOLD_dom"/>
</dbReference>
<dbReference type="EMBL" id="CATQJA010002706">
    <property type="protein sequence ID" value="CAJ0585600.1"/>
    <property type="molecule type" value="Genomic_DNA"/>
</dbReference>
<feature type="domain" description="CRAL-TRIO" evidence="1">
    <location>
        <begin position="89"/>
        <end position="262"/>
    </location>
</feature>
<organism evidence="3 4">
    <name type="scientific">Mesorhabditis spiculigera</name>
    <dbReference type="NCBI Taxonomy" id="96644"/>
    <lineage>
        <taxon>Eukaryota</taxon>
        <taxon>Metazoa</taxon>
        <taxon>Ecdysozoa</taxon>
        <taxon>Nematoda</taxon>
        <taxon>Chromadorea</taxon>
        <taxon>Rhabditida</taxon>
        <taxon>Rhabditina</taxon>
        <taxon>Rhabditomorpha</taxon>
        <taxon>Rhabditoidea</taxon>
        <taxon>Rhabditidae</taxon>
        <taxon>Mesorhabditinae</taxon>
        <taxon>Mesorhabditis</taxon>
    </lineage>
</organism>
<keyword evidence="4" id="KW-1185">Reference proteome</keyword>
<comment type="caution">
    <text evidence="3">The sequence shown here is derived from an EMBL/GenBank/DDBJ whole genome shotgun (WGS) entry which is preliminary data.</text>
</comment>
<dbReference type="SUPFAM" id="SSF101576">
    <property type="entry name" value="Supernatant protein factor (SPF), C-terminal domain"/>
    <property type="match status" value="1"/>
</dbReference>
<dbReference type="Gene3D" id="3.40.525.10">
    <property type="entry name" value="CRAL-TRIO lipid binding domain"/>
    <property type="match status" value="1"/>
</dbReference>
<dbReference type="InterPro" id="IPR051064">
    <property type="entry name" value="SEC14/CRAL-TRIO_domain"/>
</dbReference>
<feature type="domain" description="GOLD" evidence="2">
    <location>
        <begin position="288"/>
        <end position="398"/>
    </location>
</feature>
<accession>A0AA36DD88</accession>
<dbReference type="InterPro" id="IPR001251">
    <property type="entry name" value="CRAL-TRIO_dom"/>
</dbReference>
<evidence type="ECO:0000259" key="1">
    <source>
        <dbReference type="PROSITE" id="PS50191"/>
    </source>
</evidence>
<evidence type="ECO:0000313" key="4">
    <source>
        <dbReference type="Proteomes" id="UP001177023"/>
    </source>
</evidence>
<dbReference type="CDD" id="cd00170">
    <property type="entry name" value="SEC14"/>
    <property type="match status" value="1"/>
</dbReference>
<reference evidence="3" key="1">
    <citation type="submission" date="2023-06" db="EMBL/GenBank/DDBJ databases">
        <authorList>
            <person name="Delattre M."/>
        </authorList>
    </citation>
    <scope>NUCLEOTIDE SEQUENCE</scope>
    <source>
        <strain evidence="3">AF72</strain>
    </source>
</reference>
<dbReference type="PANTHER" id="PTHR23324">
    <property type="entry name" value="SEC14 RELATED PROTEIN"/>
    <property type="match status" value="1"/>
</dbReference>
<name>A0AA36DD88_9BILA</name>
<proteinExistence type="predicted"/>
<dbReference type="SMART" id="SM00516">
    <property type="entry name" value="SEC14"/>
    <property type="match status" value="1"/>
</dbReference>
<evidence type="ECO:0000313" key="3">
    <source>
        <dbReference type="EMBL" id="CAJ0585600.1"/>
    </source>
</evidence>
<dbReference type="Pfam" id="PF00650">
    <property type="entry name" value="CRAL_TRIO"/>
    <property type="match status" value="1"/>
</dbReference>
<dbReference type="PROSITE" id="PS50191">
    <property type="entry name" value="CRAL_TRIO"/>
    <property type="match status" value="1"/>
</dbReference>
<evidence type="ECO:0000259" key="2">
    <source>
        <dbReference type="PROSITE" id="PS50866"/>
    </source>
</evidence>
<dbReference type="PANTHER" id="PTHR23324:SF88">
    <property type="entry name" value="CRAL-TRIO DOMAIN-CONTAINING PROTEIN"/>
    <property type="match status" value="1"/>
</dbReference>
<gene>
    <name evidence="3" type="ORF">MSPICULIGERA_LOCUS23614</name>
</gene>
<dbReference type="InterPro" id="IPR036865">
    <property type="entry name" value="CRAL-TRIO_dom_sf"/>
</dbReference>
<dbReference type="GO" id="GO:0005737">
    <property type="term" value="C:cytoplasm"/>
    <property type="evidence" value="ECO:0007669"/>
    <property type="project" value="TreeGrafter"/>
</dbReference>
<feature type="non-terminal residue" evidence="3">
    <location>
        <position position="407"/>
    </location>
</feature>